<dbReference type="InterPro" id="IPR049354">
    <property type="entry name" value="GpP-like_N"/>
</dbReference>
<dbReference type="Pfam" id="PF22255">
    <property type="entry name" value="Gp44-like_2nd"/>
    <property type="match status" value="1"/>
</dbReference>
<dbReference type="Gene3D" id="2.30.300.10">
    <property type="entry name" value="Baseplate protein-like domain - beta roll fold"/>
    <property type="match status" value="1"/>
</dbReference>
<dbReference type="Proteomes" id="UP000042738">
    <property type="component" value="Chromosome"/>
</dbReference>
<dbReference type="Pfam" id="PF21683">
    <property type="entry name" value="GpP-like_1st"/>
    <property type="match status" value="1"/>
</dbReference>
<protein>
    <submittedName>
        <fullName evidence="4">Phage tail protein</fullName>
    </submittedName>
</protein>
<feature type="domain" description="Baseplate hub protein gp44/GpP-like C-terminal" evidence="2">
    <location>
        <begin position="255"/>
        <end position="336"/>
    </location>
</feature>
<dbReference type="Gene3D" id="3.30.1920.10">
    <property type="entry name" value="Baseplate protein-like domains - 2 layer sandwich fold"/>
    <property type="match status" value="1"/>
</dbReference>
<evidence type="ECO:0000259" key="1">
    <source>
        <dbReference type="Pfam" id="PF21683"/>
    </source>
</evidence>
<reference evidence="4 5" key="1">
    <citation type="journal article" date="2014" name="Genome Announc.">
        <title>Whole-Genome Sequence of Serratia symbiotica Strain CWBI-2.3T, a Free-Living Symbiont of the Black Bean Aphid Aphis fabae.</title>
        <authorList>
            <person name="Foray V."/>
            <person name="Grigorescu A.S."/>
            <person name="Sabri A."/>
            <person name="Haubruge E."/>
            <person name="Lognay G."/>
            <person name="Francis F."/>
            <person name="Fauconnier M.L."/>
            <person name="Hance T."/>
            <person name="Thonart P."/>
        </authorList>
    </citation>
    <scope>NUCLEOTIDE SEQUENCE [LARGE SCALE GENOMIC DNA]</scope>
    <source>
        <strain evidence="4">CWBI-2.3</strain>
    </source>
</reference>
<sequence length="351" mass="39541">MKDELILTSGGKQISGWDSVRVTRSIERLPSDFTLSLMDYYPGNDDKQLVLPGDSCTVHLGDDLVMTGYIDRWNPVIGKMRHEVQATGRSKCQDLVDCSAEWPNNVISQATALQIAQRLAEPYGISVTSDVKDLMTVPQFTLNWGESSQEVIDRITRWAALLYYDKPDGSLYLTRVGTVKAASGVAQGENIETASFMASMDERYSDYIGVSMSMTPVMGGYSSVTLARAKDPEVAKLRYRNRVVIVESTMNSHGQAQNCIDWEMNRRYGRSRSLQVEIDSWRDKAGKLWEPNTLLPINIPVFGLNNQLWLLAEVTFIRDARGTRAKLVLMPCEAFAVQPYQFYRQVQELNP</sequence>
<dbReference type="RefSeq" id="WP_160744830.1">
    <property type="nucleotide sequence ID" value="NZ_CP050855.1"/>
</dbReference>
<feature type="domain" description="Baseplate hub protein gp44-like N-terminal" evidence="1">
    <location>
        <begin position="7"/>
        <end position="90"/>
    </location>
</feature>
<dbReference type="EMBL" id="CP050855">
    <property type="protein sequence ID" value="QLH62312.1"/>
    <property type="molecule type" value="Genomic_DNA"/>
</dbReference>
<dbReference type="Pfam" id="PF21929">
    <property type="entry name" value="GpP_4th"/>
    <property type="match status" value="1"/>
</dbReference>
<dbReference type="SUPFAM" id="SSF69279">
    <property type="entry name" value="Phage tail proteins"/>
    <property type="match status" value="2"/>
</dbReference>
<organism evidence="4 5">
    <name type="scientific">Serratia symbiotica</name>
    <dbReference type="NCBI Taxonomy" id="138074"/>
    <lineage>
        <taxon>Bacteria</taxon>
        <taxon>Pseudomonadati</taxon>
        <taxon>Pseudomonadota</taxon>
        <taxon>Gammaproteobacteria</taxon>
        <taxon>Enterobacterales</taxon>
        <taxon>Yersiniaceae</taxon>
        <taxon>Serratia</taxon>
    </lineage>
</organism>
<dbReference type="AlphaFoldDB" id="A0A7D5SFQ4"/>
<evidence type="ECO:0000259" key="3">
    <source>
        <dbReference type="Pfam" id="PF22255"/>
    </source>
</evidence>
<name>A0A7D5SFQ4_9GAMM</name>
<accession>A0A7D5SFQ4</accession>
<evidence type="ECO:0000259" key="2">
    <source>
        <dbReference type="Pfam" id="PF21929"/>
    </source>
</evidence>
<dbReference type="InterPro" id="IPR053982">
    <property type="entry name" value="Gp44/GpP-like_C"/>
</dbReference>
<proteinExistence type="predicted"/>
<evidence type="ECO:0000313" key="5">
    <source>
        <dbReference type="Proteomes" id="UP000042738"/>
    </source>
</evidence>
<feature type="domain" description="Baseplate hub protein gp44/GpP-like second" evidence="3">
    <location>
        <begin position="92"/>
        <end position="175"/>
    </location>
</feature>
<evidence type="ECO:0000313" key="4">
    <source>
        <dbReference type="EMBL" id="QLH62312.1"/>
    </source>
</evidence>
<gene>
    <name evidence="4" type="ORF">SYMBAF_04245</name>
</gene>
<dbReference type="InterPro" id="IPR023399">
    <property type="entry name" value="Baseplate-like_2-layer_sand"/>
</dbReference>
<dbReference type="Gene3D" id="3.55.50.10">
    <property type="entry name" value="Baseplate protein-like domains"/>
    <property type="match status" value="1"/>
</dbReference>
<dbReference type="InterPro" id="IPR053981">
    <property type="entry name" value="Gp44/GpP-like_2nd"/>
</dbReference>
<dbReference type="PIRSF" id="PIRSF004440">
    <property type="entry name" value="GpP"/>
    <property type="match status" value="1"/>
</dbReference>
<dbReference type="InterPro" id="IPR026276">
    <property type="entry name" value="Baseplate_GpP"/>
</dbReference>
<dbReference type="GeneID" id="93735730"/>